<evidence type="ECO:0000256" key="4">
    <source>
        <dbReference type="ARBA" id="ARBA00022448"/>
    </source>
</evidence>
<feature type="region of interest" description="Disordered" evidence="13">
    <location>
        <begin position="1"/>
        <end position="196"/>
    </location>
</feature>
<proteinExistence type="inferred from homology"/>
<keyword evidence="6" id="KW-0507">mRNA processing</keyword>
<keyword evidence="7" id="KW-0509">mRNA transport</keyword>
<keyword evidence="9" id="KW-0694">RNA-binding</keyword>
<name>A0ABR3ZRY5_9PEZI</name>
<feature type="compositionally biased region" description="Low complexity" evidence="13">
    <location>
        <begin position="585"/>
        <end position="653"/>
    </location>
</feature>
<dbReference type="SMART" id="SM01044">
    <property type="entry name" value="Btz"/>
    <property type="match status" value="1"/>
</dbReference>
<comment type="subcellular location">
    <subcellularLocation>
        <location evidence="2">Cytoplasm</location>
    </subcellularLocation>
    <subcellularLocation>
        <location evidence="1">Nucleus</location>
    </subcellularLocation>
</comment>
<evidence type="ECO:0000256" key="7">
    <source>
        <dbReference type="ARBA" id="ARBA00022816"/>
    </source>
</evidence>
<evidence type="ECO:0000259" key="14">
    <source>
        <dbReference type="SMART" id="SM01044"/>
    </source>
</evidence>
<evidence type="ECO:0000256" key="10">
    <source>
        <dbReference type="ARBA" id="ARBA00023161"/>
    </source>
</evidence>
<feature type="compositionally biased region" description="Low complexity" evidence="13">
    <location>
        <begin position="123"/>
        <end position="155"/>
    </location>
</feature>
<evidence type="ECO:0000256" key="2">
    <source>
        <dbReference type="ARBA" id="ARBA00004496"/>
    </source>
</evidence>
<feature type="compositionally biased region" description="Pro residues" evidence="13">
    <location>
        <begin position="654"/>
        <end position="664"/>
    </location>
</feature>
<evidence type="ECO:0000256" key="13">
    <source>
        <dbReference type="SAM" id="MobiDB-lite"/>
    </source>
</evidence>
<feature type="compositionally biased region" description="Basic and acidic residues" evidence="13">
    <location>
        <begin position="165"/>
        <end position="188"/>
    </location>
</feature>
<evidence type="ECO:0000256" key="5">
    <source>
        <dbReference type="ARBA" id="ARBA00022490"/>
    </source>
</evidence>
<feature type="compositionally biased region" description="Basic residues" evidence="13">
    <location>
        <begin position="13"/>
        <end position="32"/>
    </location>
</feature>
<feature type="region of interest" description="Disordered" evidence="13">
    <location>
        <begin position="549"/>
        <end position="687"/>
    </location>
</feature>
<feature type="compositionally biased region" description="Pro residues" evidence="13">
    <location>
        <begin position="549"/>
        <end position="565"/>
    </location>
</feature>
<evidence type="ECO:0000256" key="12">
    <source>
        <dbReference type="ARBA" id="ARBA00023242"/>
    </source>
</evidence>
<sequence length="924" mass="98132">MAAVTATPSPNPTHKRNVPRRRRGGAVGRRRRIGEEDVSEDGVQSAVELNNDDSLTEGSIASDERDAVNDSDTSNNVDEASPTILVHSKGPNARTGGGQGNGRGNGTTGGSAPRTPALAVDGSSDAAAAAKPSTPSASPSQQQSSAPPVKQAQPAIVSSSSAQPPRRETAYDRQRREHDLYKQRRDEDPSFVPNRGAFFMHDHRGAGPAANGFRPFGRPGRGGRGRGGFGGSFSPMHNQFQNQADPIANQPWAHDMHEVVTQPNASRLSIPRRQNYDAANQYAANQYAASHAASQYAGSQYAASQYAGSQYAGSQYAGSQYGGSQFGGSRAPPPVAVIPTCPPSSTPINRSMSVEKTLGTVTVRVFFPPMKEPTFFEKFKAMQYTKLPDHRPPLRRDKAVVIDLPDHPKKQIFPAVDRSFIFIPRALRPNQQRTRGGRTRSVMGSVSGFSRRTSVFGGSYYNGSMYSPSVALSRRSSIAQDAARDFIISPAGSVISRPPMTMENAARPVVRLPPSVGPPVQPAGMVPVMPVAAMPGPMAVPPVQPAAIPMPPYPQQQPPYGPGPAAPAFNPQPNQWPSQGPPPSHSSSSQQPEHSQSSQAAQPAQPAQESQPSQPPQLSQSSEPSQTSQQSQPSQPSQPSQSHQPSETSSLSSVPPPQNHPLPQKPTFQENRPSHNLPMHQPRPQKAVSVENIEAPAAAAIGAMQPQTQQPYSMAFHQQVPIPMASGYPPAESHSRHPSYQSHTTGTPLSQIPERAIHAAPFQPNMPGQQQMAYLQHNNMGTPSGQAYYGGAPGGYVMQPAPQQGYYYPTPPSYPSTMASTAGVPTFIPGGTPQGPASAYGQPGQVDASGAANSGPRNMVAQEVNGMVYYVDASQMPSGPTYPGYGQAPAQQGGYMSGIGGMVTPVPADGYYYGGQPGMMYYPQ</sequence>
<protein>
    <recommendedName>
        <fullName evidence="14">Btz domain-containing protein</fullName>
    </recommendedName>
</protein>
<feature type="compositionally biased region" description="Polar residues" evidence="13">
    <location>
        <begin position="738"/>
        <end position="747"/>
    </location>
</feature>
<keyword evidence="11" id="KW-0508">mRNA splicing</keyword>
<feature type="compositionally biased region" description="Gly residues" evidence="13">
    <location>
        <begin position="95"/>
        <end position="109"/>
    </location>
</feature>
<evidence type="ECO:0000256" key="8">
    <source>
        <dbReference type="ARBA" id="ARBA00022845"/>
    </source>
</evidence>
<reference evidence="15 16" key="1">
    <citation type="journal article" date="2024" name="IMA Fungus">
        <title>IMA Genome - F19 : A genome assembly and annotation guide to empower mycologists, including annotated draft genome sequences of Ceratocystis pirilliformis, Diaporthe australafricana, Fusarium ophioides, Paecilomyces lecythidis, and Sporothrix stenoceras.</title>
        <authorList>
            <person name="Aylward J."/>
            <person name="Wilson A.M."/>
            <person name="Visagie C.M."/>
            <person name="Spraker J."/>
            <person name="Barnes I."/>
            <person name="Buitendag C."/>
            <person name="Ceriani C."/>
            <person name="Del Mar Angel L."/>
            <person name="du Plessis D."/>
            <person name="Fuchs T."/>
            <person name="Gasser K."/>
            <person name="Kramer D."/>
            <person name="Li W."/>
            <person name="Munsamy K."/>
            <person name="Piso A."/>
            <person name="Price J.L."/>
            <person name="Sonnekus B."/>
            <person name="Thomas C."/>
            <person name="van der Nest A."/>
            <person name="van Dijk A."/>
            <person name="van Heerden A."/>
            <person name="van Vuuren N."/>
            <person name="Yilmaz N."/>
            <person name="Duong T.A."/>
            <person name="van der Merwe N.A."/>
            <person name="Wingfield M.J."/>
            <person name="Wingfield B.D."/>
        </authorList>
    </citation>
    <scope>NUCLEOTIDE SEQUENCE [LARGE SCALE GENOMIC DNA]</scope>
    <source>
        <strain evidence="15 16">CMW 5346</strain>
    </source>
</reference>
<dbReference type="Pfam" id="PF09405">
    <property type="entry name" value="Btz"/>
    <property type="match status" value="1"/>
</dbReference>
<evidence type="ECO:0000256" key="3">
    <source>
        <dbReference type="ARBA" id="ARBA00009548"/>
    </source>
</evidence>
<evidence type="ECO:0000313" key="15">
    <source>
        <dbReference type="EMBL" id="KAL1902921.1"/>
    </source>
</evidence>
<feature type="region of interest" description="Disordered" evidence="13">
    <location>
        <begin position="723"/>
        <end position="747"/>
    </location>
</feature>
<dbReference type="EMBL" id="JAWCUI010000003">
    <property type="protein sequence ID" value="KAL1902921.1"/>
    <property type="molecule type" value="Genomic_DNA"/>
</dbReference>
<comment type="caution">
    <text evidence="15">The sequence shown here is derived from an EMBL/GenBank/DDBJ whole genome shotgun (WGS) entry which is preliminary data.</text>
</comment>
<evidence type="ECO:0000256" key="9">
    <source>
        <dbReference type="ARBA" id="ARBA00022884"/>
    </source>
</evidence>
<comment type="similarity">
    <text evidence="3">Belongs to the CASC3 family.</text>
</comment>
<accession>A0ABR3ZRY5</accession>
<organism evidence="15 16">
    <name type="scientific">Sporothrix stenoceras</name>
    <dbReference type="NCBI Taxonomy" id="5173"/>
    <lineage>
        <taxon>Eukaryota</taxon>
        <taxon>Fungi</taxon>
        <taxon>Dikarya</taxon>
        <taxon>Ascomycota</taxon>
        <taxon>Pezizomycotina</taxon>
        <taxon>Sordariomycetes</taxon>
        <taxon>Sordariomycetidae</taxon>
        <taxon>Ophiostomatales</taxon>
        <taxon>Ophiostomataceae</taxon>
        <taxon>Sporothrix</taxon>
    </lineage>
</organism>
<keyword evidence="5" id="KW-0963">Cytoplasm</keyword>
<evidence type="ECO:0000256" key="6">
    <source>
        <dbReference type="ARBA" id="ARBA00022664"/>
    </source>
</evidence>
<keyword evidence="8" id="KW-0810">Translation regulation</keyword>
<keyword evidence="12" id="KW-0539">Nucleus</keyword>
<dbReference type="Proteomes" id="UP001583186">
    <property type="component" value="Unassembled WGS sequence"/>
</dbReference>
<gene>
    <name evidence="15" type="ORF">Sste5346_000833</name>
</gene>
<evidence type="ECO:0000313" key="16">
    <source>
        <dbReference type="Proteomes" id="UP001583186"/>
    </source>
</evidence>
<keyword evidence="4" id="KW-0813">Transport</keyword>
<keyword evidence="10" id="KW-0866">Nonsense-mediated mRNA decay</keyword>
<keyword evidence="16" id="KW-1185">Reference proteome</keyword>
<evidence type="ECO:0000256" key="11">
    <source>
        <dbReference type="ARBA" id="ARBA00023187"/>
    </source>
</evidence>
<dbReference type="InterPro" id="IPR018545">
    <property type="entry name" value="Btz_dom"/>
</dbReference>
<evidence type="ECO:0000256" key="1">
    <source>
        <dbReference type="ARBA" id="ARBA00004123"/>
    </source>
</evidence>
<feature type="domain" description="Btz" evidence="14">
    <location>
        <begin position="152"/>
        <end position="283"/>
    </location>
</feature>